<dbReference type="InterPro" id="IPR002110">
    <property type="entry name" value="Ankyrin_rpt"/>
</dbReference>
<dbReference type="PANTHER" id="PTHR24177:SF103">
    <property type="entry name" value="PGG DOMAIN-CONTAINING PROTEIN"/>
    <property type="match status" value="1"/>
</dbReference>
<feature type="transmembrane region" description="Helical" evidence="3">
    <location>
        <begin position="802"/>
        <end position="824"/>
    </location>
</feature>
<dbReference type="PANTHER" id="PTHR24177">
    <property type="entry name" value="CASKIN"/>
    <property type="match status" value="1"/>
</dbReference>
<evidence type="ECO:0000256" key="2">
    <source>
        <dbReference type="SAM" id="MobiDB-lite"/>
    </source>
</evidence>
<keyword evidence="1" id="KW-0040">ANK repeat</keyword>
<organism evidence="5 6">
    <name type="scientific">Tetracentron sinense</name>
    <name type="common">Spur-leaf</name>
    <dbReference type="NCBI Taxonomy" id="13715"/>
    <lineage>
        <taxon>Eukaryota</taxon>
        <taxon>Viridiplantae</taxon>
        <taxon>Streptophyta</taxon>
        <taxon>Embryophyta</taxon>
        <taxon>Tracheophyta</taxon>
        <taxon>Spermatophyta</taxon>
        <taxon>Magnoliopsida</taxon>
        <taxon>Trochodendrales</taxon>
        <taxon>Trochodendraceae</taxon>
        <taxon>Tetracentron</taxon>
    </lineage>
</organism>
<keyword evidence="6" id="KW-1185">Reference proteome</keyword>
<feature type="region of interest" description="Disordered" evidence="2">
    <location>
        <begin position="441"/>
        <end position="501"/>
    </location>
</feature>
<dbReference type="PROSITE" id="PS50088">
    <property type="entry name" value="ANK_REPEAT"/>
    <property type="match status" value="1"/>
</dbReference>
<dbReference type="SUPFAM" id="SSF48403">
    <property type="entry name" value="Ankyrin repeat"/>
    <property type="match status" value="2"/>
</dbReference>
<dbReference type="SMART" id="SM00248">
    <property type="entry name" value="ANK"/>
    <property type="match status" value="6"/>
</dbReference>
<feature type="transmembrane region" description="Helical" evidence="3">
    <location>
        <begin position="767"/>
        <end position="790"/>
    </location>
</feature>
<dbReference type="Gene3D" id="1.25.40.20">
    <property type="entry name" value="Ankyrin repeat-containing domain"/>
    <property type="match status" value="2"/>
</dbReference>
<gene>
    <name evidence="5" type="ORF">HHK36_012694</name>
</gene>
<evidence type="ECO:0000256" key="1">
    <source>
        <dbReference type="PROSITE-ProRule" id="PRU00023"/>
    </source>
</evidence>
<dbReference type="GO" id="GO:0016020">
    <property type="term" value="C:membrane"/>
    <property type="evidence" value="ECO:0007669"/>
    <property type="project" value="TreeGrafter"/>
</dbReference>
<proteinExistence type="predicted"/>
<feature type="transmembrane region" description="Helical" evidence="3">
    <location>
        <begin position="727"/>
        <end position="747"/>
    </location>
</feature>
<feature type="region of interest" description="Disordered" evidence="2">
    <location>
        <begin position="1"/>
        <end position="42"/>
    </location>
</feature>
<dbReference type="InterPro" id="IPR036770">
    <property type="entry name" value="Ankyrin_rpt-contain_sf"/>
</dbReference>
<dbReference type="Pfam" id="PF00023">
    <property type="entry name" value="Ank"/>
    <property type="match status" value="1"/>
</dbReference>
<feature type="transmembrane region" description="Helical" evidence="3">
    <location>
        <begin position="386"/>
        <end position="409"/>
    </location>
</feature>
<comment type="caution">
    <text evidence="5">The sequence shown here is derived from an EMBL/GenBank/DDBJ whole genome shotgun (WGS) entry which is preliminary data.</text>
</comment>
<feature type="region of interest" description="Disordered" evidence="2">
    <location>
        <begin position="306"/>
        <end position="357"/>
    </location>
</feature>
<evidence type="ECO:0000313" key="6">
    <source>
        <dbReference type="Proteomes" id="UP000655225"/>
    </source>
</evidence>
<accession>A0A835DET6</accession>
<dbReference type="OMA" id="MAVEIME"/>
<dbReference type="InterPro" id="IPR026961">
    <property type="entry name" value="PGG_dom"/>
</dbReference>
<dbReference type="AlphaFoldDB" id="A0A835DET6"/>
<evidence type="ECO:0000259" key="4">
    <source>
        <dbReference type="Pfam" id="PF13962"/>
    </source>
</evidence>
<feature type="transmembrane region" description="Helical" evidence="3">
    <location>
        <begin position="689"/>
        <end position="707"/>
    </location>
</feature>
<dbReference type="EMBL" id="JABCRI010000008">
    <property type="protein sequence ID" value="KAF8401748.1"/>
    <property type="molecule type" value="Genomic_DNA"/>
</dbReference>
<keyword evidence="3" id="KW-1133">Transmembrane helix</keyword>
<keyword evidence="3" id="KW-0812">Transmembrane</keyword>
<name>A0A835DET6_TETSI</name>
<feature type="compositionally biased region" description="Polar residues" evidence="2">
    <location>
        <begin position="477"/>
        <end position="501"/>
    </location>
</feature>
<dbReference type="Pfam" id="PF13962">
    <property type="entry name" value="PGG"/>
    <property type="match status" value="1"/>
</dbReference>
<protein>
    <recommendedName>
        <fullName evidence="4">PGG domain-containing protein</fullName>
    </recommendedName>
</protein>
<reference evidence="5 6" key="1">
    <citation type="submission" date="2020-04" db="EMBL/GenBank/DDBJ databases">
        <title>Plant Genome Project.</title>
        <authorList>
            <person name="Zhang R.-G."/>
        </authorList>
    </citation>
    <scope>NUCLEOTIDE SEQUENCE [LARGE SCALE GENOMIC DNA]</scope>
    <source>
        <strain evidence="5">YNK0</strain>
        <tissue evidence="5">Leaf</tissue>
    </source>
</reference>
<dbReference type="OrthoDB" id="1868897at2759"/>
<keyword evidence="3" id="KW-0472">Membrane</keyword>
<feature type="compositionally biased region" description="Acidic residues" evidence="2">
    <location>
        <begin position="18"/>
        <end position="42"/>
    </location>
</feature>
<feature type="repeat" description="ANK" evidence="1">
    <location>
        <begin position="78"/>
        <end position="110"/>
    </location>
</feature>
<feature type="domain" description="PGG" evidence="4">
    <location>
        <begin position="680"/>
        <end position="791"/>
    </location>
</feature>
<dbReference type="Proteomes" id="UP000655225">
    <property type="component" value="Unassembled WGS sequence"/>
</dbReference>
<evidence type="ECO:0000313" key="5">
    <source>
        <dbReference type="EMBL" id="KAF8401748.1"/>
    </source>
</evidence>
<dbReference type="Pfam" id="PF12796">
    <property type="entry name" value="Ank_2"/>
    <property type="match status" value="2"/>
</dbReference>
<evidence type="ECO:0000256" key="3">
    <source>
        <dbReference type="SAM" id="Phobius"/>
    </source>
</evidence>
<dbReference type="PROSITE" id="PS50297">
    <property type="entry name" value="ANK_REP_REGION"/>
    <property type="match status" value="1"/>
</dbReference>
<sequence length="844" mass="93546">MSAEPYDDMDDEPHYKDDDMDSESDDMGMGMDMDDDDDDDDDDKEFLFTLAMRGQWNEIVKAYEYNGEALWTAKITKSGDTALHVAVSYGKLGTVEKLLGATPDTQKVPSLQVKNEKGNTPLHLAASMGSVKICDYFAKQDPGLVIARNKAGETPLFLAALHGNTDAFLRLRDHCHNKRDDRPYIRDDGDTILHCAISRNYFDLAFLIIRQYNDFSNSLNDSDLTPLHILAHKPSAFRSGCHLGWLDAIVYHCLFVDKPEEESPKETGSTPHEKYQTGVNFFQNLMLILSSIRNFADKLKKDAHLQKPGNENVGGNKPAADIESHGSRGGDGTNRAHVSKGGPSYTKPGSSTSEQVEDRQKTCASWAKSQLDSFKHTRCYIYFKRAMSPLLVVLGAVIFGVAILGVGFTRTRKILKMKKEHTMAVEIMEEMVEKASAWKYTDAGGDPNKQDGAIPPKGTQAAQEGNTKSKEAKSGPGASSTAQEGNTNGKEATSGPGASSNEFSDCCNALLSVLKTQAAKEGDTKSKEAKSGSSRKGETPILIAARMGVTEMVEEILDKFPVAVQDLNSEEQNIVMLATENRQLRVFQLLQKRDIIRENMFSQVDINRNSPLHLAATLSELHRPWFIPGAALQMQWEIKWYKFVKNSMPTHSFDRYNKEGKTPKQVFSTTHKDLIEEGGKWLTNTSQSYSVIAALIATVAFATATSVPGGVQQSGLPTFENKPAFDVFAFSSLVALCFSVTALITFLSILTSRYEERDFESDLPKKLILGLTSLFISITSVLVSFCAGHFFVLKDKLKVATYLVYAVMCLPITFFAIIQFPLYFDLIRYTFKSAPQRGYKVNPD</sequence>
<feature type="compositionally biased region" description="Acidic residues" evidence="2">
    <location>
        <begin position="1"/>
        <end position="11"/>
    </location>
</feature>